<dbReference type="InterPro" id="IPR013785">
    <property type="entry name" value="Aldolase_TIM"/>
</dbReference>
<protein>
    <recommendedName>
        <fullName evidence="4">Alpha-galactosidase</fullName>
    </recommendedName>
</protein>
<evidence type="ECO:0008006" key="4">
    <source>
        <dbReference type="Google" id="ProtNLM"/>
    </source>
</evidence>
<dbReference type="RefSeq" id="WP_369340865.1">
    <property type="nucleotide sequence ID" value="NZ_CP129675.1"/>
</dbReference>
<dbReference type="EMBL" id="CP129675">
    <property type="protein sequence ID" value="XDS46632.1"/>
    <property type="molecule type" value="Genomic_DNA"/>
</dbReference>
<evidence type="ECO:0000313" key="2">
    <source>
        <dbReference type="EMBL" id="XDS48665.1"/>
    </source>
</evidence>
<gene>
    <name evidence="3" type="ORF">QN062_05605</name>
    <name evidence="2" type="ORF">QN216_10215</name>
    <name evidence="1" type="ORF">QN217_00260</name>
</gene>
<dbReference type="Gene3D" id="3.20.20.70">
    <property type="entry name" value="Aldolase class I"/>
    <property type="match status" value="1"/>
</dbReference>
<reference evidence="3" key="1">
    <citation type="submission" date="2023-07" db="EMBL/GenBank/DDBJ databases">
        <title>Bifidobacterium aquikefiriaerophilum sp. nov. and Bifidobacterium eccum sp. nov., isolated from water kefir.</title>
        <authorList>
            <person name="Breselge S."/>
            <person name="Bellassi P."/>
            <person name="Barcenilla C."/>
            <person name="Alvarez-Ordonez A."/>
            <person name="Morelli L."/>
            <person name="Cotter P.D."/>
        </authorList>
    </citation>
    <scope>NUCLEOTIDE SEQUENCE</scope>
    <source>
        <strain evidence="3">WK012_4_13</strain>
        <strain evidence="2">WK013_4_14</strain>
        <strain evidence="1">WK048_4_13</strain>
    </source>
</reference>
<dbReference type="EMBL" id="CP129682">
    <property type="protein sequence ID" value="XDS48665.1"/>
    <property type="molecule type" value="Genomic_DNA"/>
</dbReference>
<dbReference type="InterPro" id="IPR017853">
    <property type="entry name" value="GH"/>
</dbReference>
<dbReference type="SUPFAM" id="SSF51445">
    <property type="entry name" value="(Trans)glycosidases"/>
    <property type="match status" value="1"/>
</dbReference>
<dbReference type="KEGG" id="bfk:QN062_05605"/>
<evidence type="ECO:0000313" key="1">
    <source>
        <dbReference type="EMBL" id="XDS46632.1"/>
    </source>
</evidence>
<dbReference type="EMBL" id="CP129683">
    <property type="protein sequence ID" value="XDS49894.1"/>
    <property type="molecule type" value="Genomic_DNA"/>
</dbReference>
<organism evidence="3">
    <name type="scientific">Bifidobacterium fermentum</name>
    <dbReference type="NCBI Taxonomy" id="3059035"/>
    <lineage>
        <taxon>Bacteria</taxon>
        <taxon>Bacillati</taxon>
        <taxon>Actinomycetota</taxon>
        <taxon>Actinomycetes</taxon>
        <taxon>Bifidobacteriales</taxon>
        <taxon>Bifidobacteriaceae</taxon>
        <taxon>Bifidobacterium</taxon>
    </lineage>
</organism>
<proteinExistence type="predicted"/>
<name>A0AB39UMB1_9BIFI</name>
<sequence>MNDIDYMRVQTPSGWHDLQQDSLDAWTFADIDVSTAQGHITLRAHETGVLRIQIGWHMSFPEGTRFVGDSFERDYGDIEFTGFNPDRIYHWYWCARLDGGPVSCWGVAIRPHAWCAWTVAPSVVDLWIDVRNGDDPLVLHGRALDACTLVIHDYDCDEFEALRRHCAAMSQGSRPVPKRKVAGFNDWYFAYGRNCADLEYRAADFLASIWPTEGKTRPWVVIDDGWQTCHDESYNGGPWDKANASFGDMGEVASRLRQAGVEAGIWFRPLLTRDEVDPEWILRGNPDGTKVLDISHPAVLRHVSEDIRRFTEWGFALIKHDFTTYDILGCWGSDMDLNYQAAPLHFWNRSKTTAEIFNDFYAAIRKAAGDALLMGCNTVSHLSAGVFDLMRVGDDTSGHDFNRTRRTGVNSLAFRMPQNDLFYQCDADCVGITDAIPWELNRRWLKLLAASGTPLFISCNPDELDAGQRNDIKRAFELALREDSKAMPTDWAHSPYPEHWSTSHGPMDLEWYPTPRFFPAE</sequence>
<evidence type="ECO:0000313" key="3">
    <source>
        <dbReference type="EMBL" id="XDS49894.1"/>
    </source>
</evidence>
<accession>A0AB39UMB1</accession>
<dbReference type="AlphaFoldDB" id="A0AB39UMB1"/>